<feature type="region of interest" description="Disordered" evidence="1">
    <location>
        <begin position="275"/>
        <end position="304"/>
    </location>
</feature>
<dbReference type="OrthoDB" id="3291396at2"/>
<evidence type="ECO:0000256" key="1">
    <source>
        <dbReference type="SAM" id="MobiDB-lite"/>
    </source>
</evidence>
<reference evidence="2 3" key="1">
    <citation type="submission" date="2017-11" db="EMBL/GenBank/DDBJ databases">
        <title>Complete genome sequence of Streptomyces lavendulae subsp. lavendulae CCM 3239 (formerly 'Streptomyces aureofaciens CCM 3239'), the producer of the angucycline-type antibiotic auricin.</title>
        <authorList>
            <person name="Busche T."/>
            <person name="Novakova R."/>
            <person name="Al'Dilaimi A."/>
            <person name="Homerova D."/>
            <person name="Feckova L."/>
            <person name="Rezuchova B."/>
            <person name="Mingyar E."/>
            <person name="Csolleiova D."/>
            <person name="Bekeova C."/>
            <person name="Winkler A."/>
            <person name="Sevcikova B."/>
            <person name="Kalinowski J."/>
            <person name="Kormanec J."/>
            <person name="Ruckert C."/>
        </authorList>
    </citation>
    <scope>NUCLEOTIDE SEQUENCE [LARGE SCALE GENOMIC DNA]</scope>
    <source>
        <strain evidence="2 3">CCM 3239</strain>
    </source>
</reference>
<dbReference type="InterPro" id="IPR010982">
    <property type="entry name" value="Lambda_DNA-bd_dom_sf"/>
</dbReference>
<sequence length="464" mass="50952">MPTPTRSRDQSPDRRPALDELIGLAGLLRAWRAAAGTKMRRSKPLSQAEVAARAGMTERWYGELERGASPRLGRPKIDQLAAALLLDEDQRETLYLYTDGGSPPRSPTPPGHADGLHPLQLLLDHQMPRPAYLSDAAWNIVGFNRAMAQWFPWVLEPRPNLMRWALLHPDAREQYVGWEEHAGIYLAMVRMALVKHDRLPELVSLLNEVLADSDCRRIWDSKPELVSHRDGHVFRLHISRFDHQDIEVISQVLYPAAFPDLRFVAITWLGSREDPGAEAARRSPSVAEGSRERATATRSVQGTPTRPYWALDSFEAARSLAGSSPVDLPGLSEAAGRDTRLTADCSGQNVIWATSEAGGMVAFEDLSTQEALARIPVPALTAGARREYQNLLRSTLAPDGPTATRQIDELLAPHSAAIDLLVDLRGQLSPATAAGSSQSLSHSESDTATERARELAGRLGASPR</sequence>
<proteinExistence type="predicted"/>
<dbReference type="CDD" id="cd00093">
    <property type="entry name" value="HTH_XRE"/>
    <property type="match status" value="1"/>
</dbReference>
<dbReference type="Gene3D" id="3.30.450.180">
    <property type="match status" value="1"/>
</dbReference>
<dbReference type="Proteomes" id="UP000231791">
    <property type="component" value="Chromosome"/>
</dbReference>
<dbReference type="RefSeq" id="WP_078950324.1">
    <property type="nucleotide sequence ID" value="NZ_CP024985.1"/>
</dbReference>
<evidence type="ECO:0000313" key="2">
    <source>
        <dbReference type="EMBL" id="ATZ23076.1"/>
    </source>
</evidence>
<dbReference type="SMART" id="SM00530">
    <property type="entry name" value="HTH_XRE"/>
    <property type="match status" value="1"/>
</dbReference>
<dbReference type="KEGG" id="slx:SLAV_05855"/>
<dbReference type="InterPro" id="IPR001387">
    <property type="entry name" value="Cro/C1-type_HTH"/>
</dbReference>
<dbReference type="Gene3D" id="1.10.260.40">
    <property type="entry name" value="lambda repressor-like DNA-binding domains"/>
    <property type="match status" value="1"/>
</dbReference>
<dbReference type="AlphaFoldDB" id="A0A2K8P8M8"/>
<accession>A0A2K8P8M8</accession>
<dbReference type="Pfam" id="PF13560">
    <property type="entry name" value="HTH_31"/>
    <property type="match status" value="1"/>
</dbReference>
<dbReference type="PANTHER" id="PTHR35010">
    <property type="entry name" value="BLL4672 PROTEIN-RELATED"/>
    <property type="match status" value="1"/>
</dbReference>
<dbReference type="EMBL" id="CP024985">
    <property type="protein sequence ID" value="ATZ23076.1"/>
    <property type="molecule type" value="Genomic_DNA"/>
</dbReference>
<dbReference type="PANTHER" id="PTHR35010:SF2">
    <property type="entry name" value="BLL4672 PROTEIN"/>
    <property type="match status" value="1"/>
</dbReference>
<dbReference type="GO" id="GO:0003677">
    <property type="term" value="F:DNA binding"/>
    <property type="evidence" value="ECO:0007669"/>
    <property type="project" value="InterPro"/>
</dbReference>
<feature type="region of interest" description="Disordered" evidence="1">
    <location>
        <begin position="96"/>
        <end position="117"/>
    </location>
</feature>
<dbReference type="SUPFAM" id="SSF47413">
    <property type="entry name" value="lambda repressor-like DNA-binding domains"/>
    <property type="match status" value="1"/>
</dbReference>
<dbReference type="GeneID" id="49382291"/>
<name>A0A2K8P8M8_STRLA</name>
<protein>
    <submittedName>
        <fullName evidence="2">Uncharacterized protein</fullName>
    </submittedName>
</protein>
<evidence type="ECO:0000313" key="3">
    <source>
        <dbReference type="Proteomes" id="UP000231791"/>
    </source>
</evidence>
<keyword evidence="3" id="KW-1185">Reference proteome</keyword>
<feature type="compositionally biased region" description="Basic and acidic residues" evidence="1">
    <location>
        <begin position="443"/>
        <end position="456"/>
    </location>
</feature>
<dbReference type="InterPro" id="IPR041413">
    <property type="entry name" value="MLTR_LBD"/>
</dbReference>
<dbReference type="Pfam" id="PF17765">
    <property type="entry name" value="MLTR_LBD"/>
    <property type="match status" value="1"/>
</dbReference>
<gene>
    <name evidence="2" type="ORF">SLAV_05855</name>
</gene>
<feature type="region of interest" description="Disordered" evidence="1">
    <location>
        <begin position="431"/>
        <end position="464"/>
    </location>
</feature>
<organism evidence="2 3">
    <name type="scientific">Streptomyces lavendulae subsp. lavendulae</name>
    <dbReference type="NCBI Taxonomy" id="58340"/>
    <lineage>
        <taxon>Bacteria</taxon>
        <taxon>Bacillati</taxon>
        <taxon>Actinomycetota</taxon>
        <taxon>Actinomycetes</taxon>
        <taxon>Kitasatosporales</taxon>
        <taxon>Streptomycetaceae</taxon>
        <taxon>Streptomyces</taxon>
    </lineage>
</organism>